<dbReference type="PROSITE" id="PS51194">
    <property type="entry name" value="HELICASE_CTER"/>
    <property type="match status" value="1"/>
</dbReference>
<evidence type="ECO:0000256" key="3">
    <source>
        <dbReference type="SAM" id="MobiDB-lite"/>
    </source>
</evidence>
<evidence type="ECO:0000256" key="1">
    <source>
        <dbReference type="ARBA" id="ARBA00022801"/>
    </source>
</evidence>
<dbReference type="EMBL" id="MPIN01000002">
    <property type="protein sequence ID" value="OJH40942.1"/>
    <property type="molecule type" value="Genomic_DNA"/>
</dbReference>
<dbReference type="RefSeq" id="WP_071897383.1">
    <property type="nucleotide sequence ID" value="NZ_MPIN01000002.1"/>
</dbReference>
<keyword evidence="7" id="KW-0547">Nucleotide-binding</keyword>
<dbReference type="PROSITE" id="PS50966">
    <property type="entry name" value="ZF_SWIM"/>
    <property type="match status" value="1"/>
</dbReference>
<dbReference type="InterPro" id="IPR049730">
    <property type="entry name" value="SNF2/RAD54-like_C"/>
</dbReference>
<reference evidence="8" key="1">
    <citation type="submission" date="2016-11" db="EMBL/GenBank/DDBJ databases">
        <authorList>
            <person name="Shukria A."/>
            <person name="Stevens D.C."/>
        </authorList>
    </citation>
    <scope>NUCLEOTIDE SEQUENCE [LARGE SCALE GENOMIC DNA]</scope>
    <source>
        <strain evidence="8">Cbfe23</strain>
    </source>
</reference>
<keyword evidence="2" id="KW-0479">Metal-binding</keyword>
<dbReference type="Pfam" id="PF04434">
    <property type="entry name" value="SWIM"/>
    <property type="match status" value="1"/>
</dbReference>
<proteinExistence type="predicted"/>
<feature type="domain" description="SWIM-type" evidence="4">
    <location>
        <begin position="67"/>
        <end position="105"/>
    </location>
</feature>
<protein>
    <submittedName>
        <fullName evidence="7">Helicase</fullName>
    </submittedName>
</protein>
<dbReference type="InterPro" id="IPR007527">
    <property type="entry name" value="Znf_SWIM"/>
</dbReference>
<dbReference type="InterPro" id="IPR038718">
    <property type="entry name" value="SNF2-like_sf"/>
</dbReference>
<feature type="domain" description="Helicase ATP-binding" evidence="5">
    <location>
        <begin position="650"/>
        <end position="809"/>
    </location>
</feature>
<dbReference type="AlphaFoldDB" id="A0A1L9BF85"/>
<dbReference type="STRING" id="83449.BON30_08485"/>
<sequence>MPSIADTREAPPPLDGQWLRALKAEVPPLTFKKGREVAESRRVFGLNRDGGRIRAQVASSASPEVRYEVTLDVGDGKPISRCTCQSWNVQGPHCKHVVAAALIFAARLRASMNAAAAASAPAAAAVPVAAASAPALAAEPSRDEEEAAADSEESAPVEEVPAAGDAVSLPALAKVESWLGLSSQPDYEFLYRLTPTNASPGGRHWLIDVRRQDAQMKGPVHIKRMLQAGTRIAPSDERVFILLARHEQRYDSRIVLSDEDLCELFEFLRQRRVIYRGTALIFANEPVRPQIHLESRQDGATARIELLMPDGTSLSLKDAILLAGMRTYVISGQNLLPVEPDLPPRLVRKWLLEPTMAFPVGQLDRVLTFFAAHLPRFQMALKADDIDVDESVEPRFLLTLEGSSERVKVQLAARYGQTTVAVSPTAAHLGYASGVGTEGRKLYRRREEEERSAGKRLQDLGLRYDPHTHAYDASGDGAIEFWARGLASLPSSWERFGVQAPKVRLRPKLRPRIRVGMSGVSWFELDAEFVTDDQAVDLGAVRMWLDSGRRFVPLKDGTYAEADIAELKRAADLLEEAGALPGRTRTRLPLHQAVALDLLAELGDFTEVETKARKAMSELRDTNGVPKVALPDGLNATLRHYQEAGLSWLWFLHRHGLSGILADDMGLGKTIQSLSLLRKVANEEGRKPSLVVAPTSVLANWEREAERFTPGLKVVVWHGQDRKERVEDLKDADLVLTSYALVRRDLEALSQVGFRYIILDEAQNIKNADSATAQACKSLPSETRLALTGTPLENRLSELWSLFDFLMPGFLGSAEGFSDRFEQPIQVANDTSVRDRLRRRIQPFILRRLKTEVAKDLPPKTESVAWCEMEPGQAALYREVLEESRRKVSESIEKMGFKRSRVSILAALMRLRQVCCDPRLLKMPPGTLLPSSAKLERFGQLVDDLVAEGHRALVFSQFTEMLELLKGEADRRGLGYLYLDGRTKDRMGKVDEFNRPDGPPLFFISLKAGGTGLNLTAADYVIHYDPWWNPAVEDQATDRTHRIGQTRAVISYKLITRGTVEEKILSLQKRKKELAAGVLGADGDFGKLLTEQDLVDLFHAE</sequence>
<name>A0A1L9BF85_9BACT</name>
<dbReference type="CDD" id="cd18793">
    <property type="entry name" value="SF2_C_SNF"/>
    <property type="match status" value="1"/>
</dbReference>
<keyword evidence="7" id="KW-0067">ATP-binding</keyword>
<feature type="domain" description="Helicase C-terminal" evidence="6">
    <location>
        <begin position="940"/>
        <end position="1095"/>
    </location>
</feature>
<dbReference type="InterPro" id="IPR027417">
    <property type="entry name" value="P-loop_NTPase"/>
</dbReference>
<dbReference type="GO" id="GO:0016787">
    <property type="term" value="F:hydrolase activity"/>
    <property type="evidence" value="ECO:0007669"/>
    <property type="project" value="UniProtKB-KW"/>
</dbReference>
<dbReference type="Gene3D" id="3.40.50.300">
    <property type="entry name" value="P-loop containing nucleotide triphosphate hydrolases"/>
    <property type="match status" value="1"/>
</dbReference>
<evidence type="ECO:0000259" key="5">
    <source>
        <dbReference type="PROSITE" id="PS51192"/>
    </source>
</evidence>
<dbReference type="GO" id="GO:0008270">
    <property type="term" value="F:zinc ion binding"/>
    <property type="evidence" value="ECO:0007669"/>
    <property type="project" value="UniProtKB-KW"/>
</dbReference>
<evidence type="ECO:0000256" key="2">
    <source>
        <dbReference type="PROSITE-ProRule" id="PRU00325"/>
    </source>
</evidence>
<dbReference type="Proteomes" id="UP000182229">
    <property type="component" value="Unassembled WGS sequence"/>
</dbReference>
<dbReference type="SMART" id="SM00487">
    <property type="entry name" value="DEXDc"/>
    <property type="match status" value="1"/>
</dbReference>
<dbReference type="GO" id="GO:0004386">
    <property type="term" value="F:helicase activity"/>
    <property type="evidence" value="ECO:0007669"/>
    <property type="project" value="UniProtKB-KW"/>
</dbReference>
<dbReference type="Gene3D" id="3.40.50.10810">
    <property type="entry name" value="Tandem AAA-ATPase domain"/>
    <property type="match status" value="1"/>
</dbReference>
<keyword evidence="2" id="KW-0862">Zinc</keyword>
<keyword evidence="8" id="KW-1185">Reference proteome</keyword>
<dbReference type="PANTHER" id="PTHR10799">
    <property type="entry name" value="SNF2/RAD54 HELICASE FAMILY"/>
    <property type="match status" value="1"/>
</dbReference>
<keyword evidence="7" id="KW-0347">Helicase</keyword>
<feature type="region of interest" description="Disordered" evidence="3">
    <location>
        <begin position="136"/>
        <end position="161"/>
    </location>
</feature>
<dbReference type="InterPro" id="IPR001650">
    <property type="entry name" value="Helicase_C-like"/>
</dbReference>
<dbReference type="CDD" id="cd18012">
    <property type="entry name" value="DEXQc_arch_SWI2_SNF2"/>
    <property type="match status" value="1"/>
</dbReference>
<accession>A0A1L9BF85</accession>
<reference evidence="7 8" key="2">
    <citation type="submission" date="2016-12" db="EMBL/GenBank/DDBJ databases">
        <title>Draft Genome Sequence of Cystobacter ferrugineus Strain Cbfe23.</title>
        <authorList>
            <person name="Akbar S."/>
            <person name="Dowd S.E."/>
            <person name="Stevens D.C."/>
        </authorList>
    </citation>
    <scope>NUCLEOTIDE SEQUENCE [LARGE SCALE GENOMIC DNA]</scope>
    <source>
        <strain evidence="7 8">Cbfe23</strain>
    </source>
</reference>
<evidence type="ECO:0000259" key="4">
    <source>
        <dbReference type="PROSITE" id="PS50966"/>
    </source>
</evidence>
<dbReference type="InterPro" id="IPR000330">
    <property type="entry name" value="SNF2_N"/>
</dbReference>
<dbReference type="GO" id="GO:0005524">
    <property type="term" value="F:ATP binding"/>
    <property type="evidence" value="ECO:0007669"/>
    <property type="project" value="InterPro"/>
</dbReference>
<evidence type="ECO:0000259" key="6">
    <source>
        <dbReference type="PROSITE" id="PS51194"/>
    </source>
</evidence>
<comment type="caution">
    <text evidence="7">The sequence shown here is derived from an EMBL/GenBank/DDBJ whole genome shotgun (WGS) entry which is preliminary data.</text>
</comment>
<dbReference type="InterPro" id="IPR014001">
    <property type="entry name" value="Helicase_ATP-bd"/>
</dbReference>
<dbReference type="SUPFAM" id="SSF52540">
    <property type="entry name" value="P-loop containing nucleoside triphosphate hydrolases"/>
    <property type="match status" value="2"/>
</dbReference>
<evidence type="ECO:0000313" key="8">
    <source>
        <dbReference type="Proteomes" id="UP000182229"/>
    </source>
</evidence>
<dbReference type="PROSITE" id="PS51192">
    <property type="entry name" value="HELICASE_ATP_BIND_1"/>
    <property type="match status" value="1"/>
</dbReference>
<dbReference type="OrthoDB" id="9814088at2"/>
<keyword evidence="1" id="KW-0378">Hydrolase</keyword>
<dbReference type="SMART" id="SM00490">
    <property type="entry name" value="HELICc"/>
    <property type="match status" value="1"/>
</dbReference>
<dbReference type="Pfam" id="PF00271">
    <property type="entry name" value="Helicase_C"/>
    <property type="match status" value="1"/>
</dbReference>
<organism evidence="7 8">
    <name type="scientific">Cystobacter ferrugineus</name>
    <dbReference type="NCBI Taxonomy" id="83449"/>
    <lineage>
        <taxon>Bacteria</taxon>
        <taxon>Pseudomonadati</taxon>
        <taxon>Myxococcota</taxon>
        <taxon>Myxococcia</taxon>
        <taxon>Myxococcales</taxon>
        <taxon>Cystobacterineae</taxon>
        <taxon>Archangiaceae</taxon>
        <taxon>Cystobacter</taxon>
    </lineage>
</organism>
<evidence type="ECO:0000313" key="7">
    <source>
        <dbReference type="EMBL" id="OJH40942.1"/>
    </source>
</evidence>
<gene>
    <name evidence="7" type="ORF">BON30_08485</name>
</gene>
<dbReference type="Pfam" id="PF00176">
    <property type="entry name" value="SNF2-rel_dom"/>
    <property type="match status" value="1"/>
</dbReference>
<keyword evidence="2" id="KW-0863">Zinc-finger</keyword>
<feature type="compositionally biased region" description="Acidic residues" evidence="3">
    <location>
        <begin position="142"/>
        <end position="156"/>
    </location>
</feature>